<evidence type="ECO:0000256" key="3">
    <source>
        <dbReference type="ARBA" id="ARBA00023163"/>
    </source>
</evidence>
<keyword evidence="2" id="KW-0238">DNA-binding</keyword>
<evidence type="ECO:0000313" key="5">
    <source>
        <dbReference type="EMBL" id="SHF18831.1"/>
    </source>
</evidence>
<evidence type="ECO:0000256" key="1">
    <source>
        <dbReference type="ARBA" id="ARBA00023015"/>
    </source>
</evidence>
<keyword evidence="6" id="KW-1185">Reference proteome</keyword>
<dbReference type="RefSeq" id="WP_073343355.1">
    <property type="nucleotide sequence ID" value="NZ_FQVH01000014.1"/>
</dbReference>
<dbReference type="Pfam" id="PF01638">
    <property type="entry name" value="HxlR"/>
    <property type="match status" value="1"/>
</dbReference>
<dbReference type="InterPro" id="IPR002577">
    <property type="entry name" value="HTH_HxlR"/>
</dbReference>
<dbReference type="InterPro" id="IPR036390">
    <property type="entry name" value="WH_DNA-bd_sf"/>
</dbReference>
<dbReference type="PANTHER" id="PTHR33204">
    <property type="entry name" value="TRANSCRIPTIONAL REGULATOR, MARR FAMILY"/>
    <property type="match status" value="1"/>
</dbReference>
<dbReference type="Proteomes" id="UP000184088">
    <property type="component" value="Unassembled WGS sequence"/>
</dbReference>
<evidence type="ECO:0000313" key="6">
    <source>
        <dbReference type="Proteomes" id="UP000184088"/>
    </source>
</evidence>
<organism evidence="5 6">
    <name type="scientific">Caldanaerobius fijiensis DSM 17918</name>
    <dbReference type="NCBI Taxonomy" id="1121256"/>
    <lineage>
        <taxon>Bacteria</taxon>
        <taxon>Bacillati</taxon>
        <taxon>Bacillota</taxon>
        <taxon>Clostridia</taxon>
        <taxon>Thermoanaerobacterales</taxon>
        <taxon>Thermoanaerobacteraceae</taxon>
        <taxon>Caldanaerobius</taxon>
    </lineage>
</organism>
<feature type="domain" description="HTH hxlR-type" evidence="4">
    <location>
        <begin position="12"/>
        <end position="110"/>
    </location>
</feature>
<dbReference type="CDD" id="cd00090">
    <property type="entry name" value="HTH_ARSR"/>
    <property type="match status" value="1"/>
</dbReference>
<dbReference type="GO" id="GO:0003677">
    <property type="term" value="F:DNA binding"/>
    <property type="evidence" value="ECO:0007669"/>
    <property type="project" value="UniProtKB-KW"/>
</dbReference>
<dbReference type="InterPro" id="IPR036388">
    <property type="entry name" value="WH-like_DNA-bd_sf"/>
</dbReference>
<evidence type="ECO:0000256" key="2">
    <source>
        <dbReference type="ARBA" id="ARBA00023125"/>
    </source>
</evidence>
<dbReference type="EMBL" id="FQVH01000014">
    <property type="protein sequence ID" value="SHF18831.1"/>
    <property type="molecule type" value="Genomic_DNA"/>
</dbReference>
<keyword evidence="3" id="KW-0804">Transcription</keyword>
<name>A0A1M4ZLE1_9THEO</name>
<accession>A0A1M4ZLE1</accession>
<protein>
    <submittedName>
        <fullName evidence="5">Transcriptional regulator, HxlR family</fullName>
    </submittedName>
</protein>
<dbReference type="PANTHER" id="PTHR33204:SF38">
    <property type="entry name" value="HTH-TYPE TRANSCRIPTIONAL ACTIVATOR HXLR"/>
    <property type="match status" value="1"/>
</dbReference>
<dbReference type="InterPro" id="IPR011991">
    <property type="entry name" value="ArsR-like_HTH"/>
</dbReference>
<gene>
    <name evidence="5" type="ORF">SAMN02746089_01441</name>
</gene>
<dbReference type="STRING" id="1121256.SAMN02746089_01441"/>
<dbReference type="PROSITE" id="PS51118">
    <property type="entry name" value="HTH_HXLR"/>
    <property type="match status" value="1"/>
</dbReference>
<reference evidence="5 6" key="1">
    <citation type="submission" date="2016-11" db="EMBL/GenBank/DDBJ databases">
        <authorList>
            <person name="Jaros S."/>
            <person name="Januszkiewicz K."/>
            <person name="Wedrychowicz H."/>
        </authorList>
    </citation>
    <scope>NUCLEOTIDE SEQUENCE [LARGE SCALE GENOMIC DNA]</scope>
    <source>
        <strain evidence="5 6">DSM 17918</strain>
    </source>
</reference>
<evidence type="ECO:0000259" key="4">
    <source>
        <dbReference type="PROSITE" id="PS51118"/>
    </source>
</evidence>
<dbReference type="Gene3D" id="1.10.10.10">
    <property type="entry name" value="Winged helix-like DNA-binding domain superfamily/Winged helix DNA-binding domain"/>
    <property type="match status" value="1"/>
</dbReference>
<sequence length="120" mass="14375">MELRKELLNVKCPIAVTQCIVAGKWKLVIIWQLREGPKRFNELKRLLPDIRQGYLTQQLRELERDGLIHRKVYNVVPPKVEYSLTQIGIKFLKVMDQMYEWGNEYIEFLEKEINFSNRPV</sequence>
<proteinExistence type="predicted"/>
<dbReference type="OrthoDB" id="9791143at2"/>
<dbReference type="AlphaFoldDB" id="A0A1M4ZLE1"/>
<dbReference type="SUPFAM" id="SSF46785">
    <property type="entry name" value="Winged helix' DNA-binding domain"/>
    <property type="match status" value="1"/>
</dbReference>
<keyword evidence="1" id="KW-0805">Transcription regulation</keyword>